<gene>
    <name evidence="2" type="ORF">PanWU01x14_078330</name>
</gene>
<dbReference type="EMBL" id="JXTB01000048">
    <property type="protein sequence ID" value="PON70807.1"/>
    <property type="molecule type" value="Genomic_DNA"/>
</dbReference>
<accession>A0A2P5DC08</accession>
<evidence type="ECO:0000313" key="2">
    <source>
        <dbReference type="EMBL" id="PON70807.1"/>
    </source>
</evidence>
<reference evidence="3" key="1">
    <citation type="submission" date="2016-06" db="EMBL/GenBank/DDBJ databases">
        <title>Parallel loss of symbiosis genes in relatives of nitrogen-fixing non-legume Parasponia.</title>
        <authorList>
            <person name="Van Velzen R."/>
            <person name="Holmer R."/>
            <person name="Bu F."/>
            <person name="Rutten L."/>
            <person name="Van Zeijl A."/>
            <person name="Liu W."/>
            <person name="Santuari L."/>
            <person name="Cao Q."/>
            <person name="Sharma T."/>
            <person name="Shen D."/>
            <person name="Roswanjaya Y."/>
            <person name="Wardhani T."/>
            <person name="Kalhor M.S."/>
            <person name="Jansen J."/>
            <person name="Van den Hoogen J."/>
            <person name="Gungor B."/>
            <person name="Hartog M."/>
            <person name="Hontelez J."/>
            <person name="Verver J."/>
            <person name="Yang W.-C."/>
            <person name="Schijlen E."/>
            <person name="Repin R."/>
            <person name="Schilthuizen M."/>
            <person name="Schranz E."/>
            <person name="Heidstra R."/>
            <person name="Miyata K."/>
            <person name="Fedorova E."/>
            <person name="Kohlen W."/>
            <person name="Bisseling T."/>
            <person name="Smit S."/>
            <person name="Geurts R."/>
        </authorList>
    </citation>
    <scope>NUCLEOTIDE SEQUENCE [LARGE SCALE GENOMIC DNA]</scope>
    <source>
        <strain evidence="3">cv. WU1-14</strain>
    </source>
</reference>
<name>A0A2P5DC08_PARAD</name>
<dbReference type="Proteomes" id="UP000237105">
    <property type="component" value="Unassembled WGS sequence"/>
</dbReference>
<feature type="non-terminal residue" evidence="2">
    <location>
        <position position="1"/>
    </location>
</feature>
<feature type="compositionally biased region" description="Acidic residues" evidence="1">
    <location>
        <begin position="115"/>
        <end position="125"/>
    </location>
</feature>
<protein>
    <submittedName>
        <fullName evidence="2">Uncharacterized protein</fullName>
    </submittedName>
</protein>
<feature type="compositionally biased region" description="Basic and acidic residues" evidence="1">
    <location>
        <begin position="95"/>
        <end position="114"/>
    </location>
</feature>
<keyword evidence="3" id="KW-1185">Reference proteome</keyword>
<evidence type="ECO:0000313" key="3">
    <source>
        <dbReference type="Proteomes" id="UP000237105"/>
    </source>
</evidence>
<comment type="caution">
    <text evidence="2">The sequence shown here is derived from an EMBL/GenBank/DDBJ whole genome shotgun (WGS) entry which is preliminary data.</text>
</comment>
<sequence>IQTRYKRIRQNSRLDWFETNLVISIPDHLYGPNRHERTTFGELSKIQIQNFDPKILKSVIEEEEEEEEESESSCFLIRTPLFLSPLLSSLSKLTPENEGRERNVAEVEREREREEQEEEEEEEDTSLSKALQGSLGRENVACNGRFWLRHLLDSLCSSSCFSF</sequence>
<evidence type="ECO:0000256" key="1">
    <source>
        <dbReference type="SAM" id="MobiDB-lite"/>
    </source>
</evidence>
<organism evidence="2 3">
    <name type="scientific">Parasponia andersonii</name>
    <name type="common">Sponia andersonii</name>
    <dbReference type="NCBI Taxonomy" id="3476"/>
    <lineage>
        <taxon>Eukaryota</taxon>
        <taxon>Viridiplantae</taxon>
        <taxon>Streptophyta</taxon>
        <taxon>Embryophyta</taxon>
        <taxon>Tracheophyta</taxon>
        <taxon>Spermatophyta</taxon>
        <taxon>Magnoliopsida</taxon>
        <taxon>eudicotyledons</taxon>
        <taxon>Gunneridae</taxon>
        <taxon>Pentapetalae</taxon>
        <taxon>rosids</taxon>
        <taxon>fabids</taxon>
        <taxon>Rosales</taxon>
        <taxon>Cannabaceae</taxon>
        <taxon>Parasponia</taxon>
    </lineage>
</organism>
<dbReference type="OrthoDB" id="10443068at2759"/>
<dbReference type="AlphaFoldDB" id="A0A2P5DC08"/>
<proteinExistence type="predicted"/>
<feature type="region of interest" description="Disordered" evidence="1">
    <location>
        <begin position="94"/>
        <end position="131"/>
    </location>
</feature>